<comment type="similarity">
    <text evidence="1">Belongs to the bacterial/plant glucose-1-phosphate adenylyltransferase family.</text>
</comment>
<keyword evidence="6" id="KW-1185">Reference proteome</keyword>
<dbReference type="Pfam" id="PF24894">
    <property type="entry name" value="Hexapep_GlmU"/>
    <property type="match status" value="1"/>
</dbReference>
<dbReference type="InterPro" id="IPR056818">
    <property type="entry name" value="GlmU/GlgC-like_hexapep"/>
</dbReference>
<dbReference type="InterPro" id="IPR011832">
    <property type="entry name" value="GlgDAde_trans"/>
</dbReference>
<accession>A0A4R7ZAZ0</accession>
<dbReference type="InterPro" id="IPR005835">
    <property type="entry name" value="NTP_transferase_dom"/>
</dbReference>
<dbReference type="RefSeq" id="WP_134170622.1">
    <property type="nucleotide sequence ID" value="NZ_SODD01000037.1"/>
</dbReference>
<evidence type="ECO:0000313" key="6">
    <source>
        <dbReference type="Proteomes" id="UP000294743"/>
    </source>
</evidence>
<dbReference type="OrthoDB" id="9801810at2"/>
<dbReference type="InterPro" id="IPR029044">
    <property type="entry name" value="Nucleotide-diphossugar_trans"/>
</dbReference>
<dbReference type="InterPro" id="IPR011004">
    <property type="entry name" value="Trimer_LpxA-like_sf"/>
</dbReference>
<dbReference type="SUPFAM" id="SSF53448">
    <property type="entry name" value="Nucleotide-diphospho-sugar transferases"/>
    <property type="match status" value="1"/>
</dbReference>
<protein>
    <submittedName>
        <fullName evidence="5">Glucose-1-phosphate adenylyltransferase</fullName>
    </submittedName>
</protein>
<evidence type="ECO:0000259" key="3">
    <source>
        <dbReference type="Pfam" id="PF00483"/>
    </source>
</evidence>
<dbReference type="Proteomes" id="UP000294743">
    <property type="component" value="Unassembled WGS sequence"/>
</dbReference>
<keyword evidence="2" id="KW-0320">Glycogen biosynthesis</keyword>
<dbReference type="AlphaFoldDB" id="A0A4R7ZAZ0"/>
<proteinExistence type="inferred from homology"/>
<dbReference type="NCBIfam" id="TIGR02092">
    <property type="entry name" value="glgD"/>
    <property type="match status" value="1"/>
</dbReference>
<dbReference type="Pfam" id="PF00483">
    <property type="entry name" value="NTP_transferase"/>
    <property type="match status" value="1"/>
</dbReference>
<evidence type="ECO:0000259" key="4">
    <source>
        <dbReference type="Pfam" id="PF24894"/>
    </source>
</evidence>
<dbReference type="Gene3D" id="2.160.10.10">
    <property type="entry name" value="Hexapeptide repeat proteins"/>
    <property type="match status" value="1"/>
</dbReference>
<dbReference type="InterPro" id="IPR011831">
    <property type="entry name" value="ADP-Glc_PPase"/>
</dbReference>
<evidence type="ECO:0000256" key="1">
    <source>
        <dbReference type="ARBA" id="ARBA00010443"/>
    </source>
</evidence>
<gene>
    <name evidence="5" type="ORF">EDD63_1378</name>
</gene>
<comment type="caution">
    <text evidence="5">The sequence shown here is derived from an EMBL/GenBank/DDBJ whole genome shotgun (WGS) entry which is preliminary data.</text>
</comment>
<name>A0A4R7ZAZ0_9FIRM</name>
<dbReference type="PANTHER" id="PTHR43523:SF6">
    <property type="entry name" value="GLYCOGEN BIOSYNTHESIS PROTEIN GLGD"/>
    <property type="match status" value="1"/>
</dbReference>
<keyword evidence="5" id="KW-0548">Nucleotidyltransferase</keyword>
<dbReference type="Gene3D" id="3.90.550.10">
    <property type="entry name" value="Spore Coat Polysaccharide Biosynthesis Protein SpsA, Chain A"/>
    <property type="match status" value="1"/>
</dbReference>
<evidence type="ECO:0000256" key="2">
    <source>
        <dbReference type="ARBA" id="ARBA00023056"/>
    </source>
</evidence>
<dbReference type="GO" id="GO:0005978">
    <property type="term" value="P:glycogen biosynthetic process"/>
    <property type="evidence" value="ECO:0007669"/>
    <property type="project" value="UniProtKB-KW"/>
</dbReference>
<dbReference type="SUPFAM" id="SSF51161">
    <property type="entry name" value="Trimeric LpxA-like enzymes"/>
    <property type="match status" value="1"/>
</dbReference>
<reference evidence="5 6" key="1">
    <citation type="submission" date="2019-03" db="EMBL/GenBank/DDBJ databases">
        <title>Genomic Encyclopedia of Type Strains, Phase IV (KMG-IV): sequencing the most valuable type-strain genomes for metagenomic binning, comparative biology and taxonomic classification.</title>
        <authorList>
            <person name="Goeker M."/>
        </authorList>
    </citation>
    <scope>NUCLEOTIDE SEQUENCE [LARGE SCALE GENOMIC DNA]</scope>
    <source>
        <strain evidence="5 6">DSM 28867</strain>
    </source>
</reference>
<evidence type="ECO:0000313" key="5">
    <source>
        <dbReference type="EMBL" id="TDW14609.1"/>
    </source>
</evidence>
<dbReference type="EMBL" id="SODD01000037">
    <property type="protein sequence ID" value="TDW14609.1"/>
    <property type="molecule type" value="Genomic_DNA"/>
</dbReference>
<feature type="domain" description="Nucleotidyl transferase" evidence="3">
    <location>
        <begin position="20"/>
        <end position="156"/>
    </location>
</feature>
<feature type="domain" description="Glucose-1-phosphate adenylyltransferase/Bifunctional protein GlmU-like C-terminal hexapeptide" evidence="4">
    <location>
        <begin position="285"/>
        <end position="355"/>
    </location>
</feature>
<keyword evidence="5" id="KW-0808">Transferase</keyword>
<dbReference type="PANTHER" id="PTHR43523">
    <property type="entry name" value="GLUCOSE-1-PHOSPHATE ADENYLYLTRANSFERASE-RELATED"/>
    <property type="match status" value="1"/>
</dbReference>
<sequence>MADAFGIVVYSNKGFEIEGLSQYRSMGATSFLGRYRLIDFPLSSLTNSGIENIQLYVNEKPRSIIAHVGAGRQYNINTKRGELKILFDEDNQASRIYQNDVHSFNYNRQRIEEMPQKYVVITSNYMLYTVDFNDVIKAHEDSGADITMMYKNVNNADEAFINCDVIELNRQKGVKSMNLNLGGKANCNISMDTYIMNKDIFLAMIDQAVTTSSLYWMRDMVLDATAYLDIRGYQYKGYLYAINSFKAYFDCSMDLLNINTRNELFDNDLPVYTKTNDSSPAHYFKSGKATGSLVSNGCLISGTIENSIISRGCIVEEGAVVRNSIILPGTKIGKDVVVEYAVVDKNAVINKVKKVEGTADQPVYIKRSDRI</sequence>
<organism evidence="5 6">
    <name type="scientific">Breznakia blatticola</name>
    <dbReference type="NCBI Taxonomy" id="1754012"/>
    <lineage>
        <taxon>Bacteria</taxon>
        <taxon>Bacillati</taxon>
        <taxon>Bacillota</taxon>
        <taxon>Erysipelotrichia</taxon>
        <taxon>Erysipelotrichales</taxon>
        <taxon>Erysipelotrichaceae</taxon>
        <taxon>Breznakia</taxon>
    </lineage>
</organism>
<dbReference type="CDD" id="cd04651">
    <property type="entry name" value="LbH_G1P_AT_C"/>
    <property type="match status" value="1"/>
</dbReference>
<dbReference type="GO" id="GO:0008878">
    <property type="term" value="F:glucose-1-phosphate adenylyltransferase activity"/>
    <property type="evidence" value="ECO:0007669"/>
    <property type="project" value="InterPro"/>
</dbReference>